<evidence type="ECO:0000256" key="6">
    <source>
        <dbReference type="ARBA" id="ARBA00023136"/>
    </source>
</evidence>
<evidence type="ECO:0000256" key="1">
    <source>
        <dbReference type="ARBA" id="ARBA00004141"/>
    </source>
</evidence>
<evidence type="ECO:0000256" key="4">
    <source>
        <dbReference type="ARBA" id="ARBA00022692"/>
    </source>
</evidence>
<evidence type="ECO:0000256" key="3">
    <source>
        <dbReference type="ARBA" id="ARBA00022519"/>
    </source>
</evidence>
<feature type="domain" description="Peptidase S54 rhomboid" evidence="8">
    <location>
        <begin position="77"/>
        <end position="211"/>
    </location>
</feature>
<dbReference type="Proteomes" id="UP001219349">
    <property type="component" value="Chromosome"/>
</dbReference>
<protein>
    <submittedName>
        <fullName evidence="9">Rhomboid family intramembrane serine protease</fullName>
    </submittedName>
</protein>
<dbReference type="GO" id="GO:0006508">
    <property type="term" value="P:proteolysis"/>
    <property type="evidence" value="ECO:0007669"/>
    <property type="project" value="UniProtKB-KW"/>
</dbReference>
<organism evidence="9 10">
    <name type="scientific">Paracoccus fistulariae</name>
    <dbReference type="NCBI Taxonomy" id="658446"/>
    <lineage>
        <taxon>Bacteria</taxon>
        <taxon>Pseudomonadati</taxon>
        <taxon>Pseudomonadota</taxon>
        <taxon>Alphaproteobacteria</taxon>
        <taxon>Rhodobacterales</taxon>
        <taxon>Paracoccaceae</taxon>
        <taxon>Paracoccus</taxon>
    </lineage>
</organism>
<evidence type="ECO:0000313" key="10">
    <source>
        <dbReference type="Proteomes" id="UP001219349"/>
    </source>
</evidence>
<feature type="transmembrane region" description="Helical" evidence="7">
    <location>
        <begin position="174"/>
        <end position="192"/>
    </location>
</feature>
<dbReference type="InterPro" id="IPR022764">
    <property type="entry name" value="Peptidase_S54_rhomboid_dom"/>
</dbReference>
<dbReference type="RefSeq" id="WP_271886615.1">
    <property type="nucleotide sequence ID" value="NZ_CP067136.1"/>
</dbReference>
<accession>A0ABY7SGU9</accession>
<feature type="transmembrane region" description="Helical" evidence="7">
    <location>
        <begin position="75"/>
        <end position="102"/>
    </location>
</feature>
<keyword evidence="3" id="KW-0997">Cell inner membrane</keyword>
<feature type="transmembrane region" description="Helical" evidence="7">
    <location>
        <begin position="114"/>
        <end position="133"/>
    </location>
</feature>
<keyword evidence="5 7" id="KW-1133">Transmembrane helix</keyword>
<keyword evidence="6 7" id="KW-0472">Membrane</keyword>
<evidence type="ECO:0000256" key="5">
    <source>
        <dbReference type="ARBA" id="ARBA00022989"/>
    </source>
</evidence>
<feature type="transmembrane region" description="Helical" evidence="7">
    <location>
        <begin position="198"/>
        <end position="216"/>
    </location>
</feature>
<evidence type="ECO:0000313" key="9">
    <source>
        <dbReference type="EMBL" id="WCR06130.1"/>
    </source>
</evidence>
<evidence type="ECO:0000256" key="2">
    <source>
        <dbReference type="ARBA" id="ARBA00022475"/>
    </source>
</evidence>
<dbReference type="InterPro" id="IPR035952">
    <property type="entry name" value="Rhomboid-like_sf"/>
</dbReference>
<keyword evidence="9" id="KW-0378">Hydrolase</keyword>
<dbReference type="EMBL" id="CP067136">
    <property type="protein sequence ID" value="WCR06130.1"/>
    <property type="molecule type" value="Genomic_DNA"/>
</dbReference>
<evidence type="ECO:0000259" key="8">
    <source>
        <dbReference type="Pfam" id="PF01694"/>
    </source>
</evidence>
<keyword evidence="9" id="KW-0645">Protease</keyword>
<dbReference type="PANTHER" id="PTHR43066:SF26">
    <property type="entry name" value="RHOMBOID PROTEASE GLPG"/>
    <property type="match status" value="1"/>
</dbReference>
<evidence type="ECO:0000256" key="7">
    <source>
        <dbReference type="SAM" id="Phobius"/>
    </source>
</evidence>
<keyword evidence="4 7" id="KW-0812">Transmembrane</keyword>
<name>A0ABY7SGU9_9RHOB</name>
<dbReference type="PANTHER" id="PTHR43066">
    <property type="entry name" value="RHOMBOID-RELATED PROTEIN"/>
    <property type="match status" value="1"/>
</dbReference>
<dbReference type="GO" id="GO:0008233">
    <property type="term" value="F:peptidase activity"/>
    <property type="evidence" value="ECO:0007669"/>
    <property type="project" value="UniProtKB-KW"/>
</dbReference>
<keyword evidence="2" id="KW-1003">Cell membrane</keyword>
<proteinExistence type="predicted"/>
<dbReference type="Gene3D" id="1.20.1540.10">
    <property type="entry name" value="Rhomboid-like"/>
    <property type="match status" value="1"/>
</dbReference>
<reference evidence="9 10" key="1">
    <citation type="submission" date="2021-01" db="EMBL/GenBank/DDBJ databases">
        <title>Biogeographic distribution of Paracoccus.</title>
        <authorList>
            <person name="Hollensteiner J."/>
            <person name="Leineberger J."/>
            <person name="Brinkhoff T."/>
            <person name="Daniel R."/>
        </authorList>
    </citation>
    <scope>NUCLEOTIDE SEQUENCE [LARGE SCALE GENOMIC DNA]</scope>
    <source>
        <strain evidence="9 10">KCTC 22803</strain>
    </source>
</reference>
<gene>
    <name evidence="9" type="ORF">JHX87_11540</name>
</gene>
<sequence>MQDRPYDARPATTGIRRQLPVWVIAVIAICCLVELGLIIGEMVYGAQLRTMSLFVGGFWSHLFWVNRGIYPGQPIIMFFTYGLMHSGLMHLGMNMISLAVLARELTRMISPGRMFLIYAVSQIAAALLFALMAPTAGPMVGASGAIFGLAGALVSYAAVIGYRKKRPLGPLWRGVLWLLVLNVALTILMPSIAWEAHLGGGIAGVLMGIAMALMPARR</sequence>
<dbReference type="Pfam" id="PF01694">
    <property type="entry name" value="Rhomboid"/>
    <property type="match status" value="1"/>
</dbReference>
<comment type="subcellular location">
    <subcellularLocation>
        <location evidence="1">Membrane</location>
        <topology evidence="1">Multi-pass membrane protein</topology>
    </subcellularLocation>
</comment>
<dbReference type="SUPFAM" id="SSF144091">
    <property type="entry name" value="Rhomboid-like"/>
    <property type="match status" value="1"/>
</dbReference>
<keyword evidence="10" id="KW-1185">Reference proteome</keyword>
<feature type="transmembrane region" description="Helical" evidence="7">
    <location>
        <begin position="20"/>
        <end position="39"/>
    </location>
</feature>
<feature type="transmembrane region" description="Helical" evidence="7">
    <location>
        <begin position="139"/>
        <end position="162"/>
    </location>
</feature>